<feature type="coiled-coil region" evidence="1">
    <location>
        <begin position="20"/>
        <end position="47"/>
    </location>
</feature>
<dbReference type="AlphaFoldDB" id="A0A6C0BUI3"/>
<organism evidence="2">
    <name type="scientific">viral metagenome</name>
    <dbReference type="NCBI Taxonomy" id="1070528"/>
    <lineage>
        <taxon>unclassified sequences</taxon>
        <taxon>metagenomes</taxon>
        <taxon>organismal metagenomes</taxon>
    </lineage>
</organism>
<proteinExistence type="predicted"/>
<accession>A0A6C0BUI3</accession>
<evidence type="ECO:0000313" key="2">
    <source>
        <dbReference type="EMBL" id="QHS95068.1"/>
    </source>
</evidence>
<evidence type="ECO:0000256" key="1">
    <source>
        <dbReference type="SAM" id="Coils"/>
    </source>
</evidence>
<name>A0A6C0BUI3_9ZZZZ</name>
<reference evidence="2" key="1">
    <citation type="journal article" date="2020" name="Nature">
        <title>Giant virus diversity and host interactions through global metagenomics.</title>
        <authorList>
            <person name="Schulz F."/>
            <person name="Roux S."/>
            <person name="Paez-Espino D."/>
            <person name="Jungbluth S."/>
            <person name="Walsh D.A."/>
            <person name="Denef V.J."/>
            <person name="McMahon K.D."/>
            <person name="Konstantinidis K.T."/>
            <person name="Eloe-Fadrosh E.A."/>
            <person name="Kyrpides N.C."/>
            <person name="Woyke T."/>
        </authorList>
    </citation>
    <scope>NUCLEOTIDE SEQUENCE</scope>
    <source>
        <strain evidence="2">GVMAG-M-3300018428-16</strain>
    </source>
</reference>
<dbReference type="EMBL" id="MN739238">
    <property type="protein sequence ID" value="QHS95068.1"/>
    <property type="molecule type" value="Genomic_DNA"/>
</dbReference>
<protein>
    <submittedName>
        <fullName evidence="2">Uncharacterized protein</fullName>
    </submittedName>
</protein>
<keyword evidence="1" id="KW-0175">Coiled coil</keyword>
<sequence length="364" mass="41517">MFDLNIDHYDKNELEDLFDLKSKIYTNADLEINMKNLKEKIELDKKIDSQTKEKTLNFLMTAKEILLDSPTNFLTNNIIEEGGNFLIQKPPQLADDETRGIINPVQRKTAEILINVDSRFRDDQKSLSTDFTISFPNLMKNVISMQVKTIEELEGFLQISDKLKNNFLHYQINTGAIQRLTIPDGNYTIDTLATVLGAAGTFSKVGNKLTYAASGDERTLYFNKTWNGDDDVLPNLRQKLGWIMGHTEETLIVEDGTTHTFTNNVQLKRVNYANLVVDDFQNNFYQTVVNGTNSYVQNNNVIARIGNVNSEKDTLNVDSPPRKYFGPVDIQKLKIQLVDEYGRTVDLNGNEISFSILLKTQYDM</sequence>